<dbReference type="EMBL" id="LAZR01066041">
    <property type="protein sequence ID" value="KKK54344.1"/>
    <property type="molecule type" value="Genomic_DNA"/>
</dbReference>
<dbReference type="Gene3D" id="3.30.565.10">
    <property type="entry name" value="Histidine kinase-like ATPase, C-terminal domain"/>
    <property type="match status" value="1"/>
</dbReference>
<dbReference type="CDD" id="cd16936">
    <property type="entry name" value="HATPase_RsbW-like"/>
    <property type="match status" value="1"/>
</dbReference>
<protein>
    <recommendedName>
        <fullName evidence="1">Histidine kinase/HSP90-like ATPase domain-containing protein</fullName>
    </recommendedName>
</protein>
<evidence type="ECO:0000313" key="2">
    <source>
        <dbReference type="EMBL" id="KKK54344.1"/>
    </source>
</evidence>
<dbReference type="InterPro" id="IPR036890">
    <property type="entry name" value="HATPase_C_sf"/>
</dbReference>
<comment type="caution">
    <text evidence="2">The sequence shown here is derived from an EMBL/GenBank/DDBJ whole genome shotgun (WGS) entry which is preliminary data.</text>
</comment>
<gene>
    <name evidence="2" type="ORF">LCGC14_3085670</name>
</gene>
<dbReference type="AlphaFoldDB" id="A0A0F8YJJ0"/>
<name>A0A0F8YJJ0_9ZZZZ</name>
<organism evidence="2">
    <name type="scientific">marine sediment metagenome</name>
    <dbReference type="NCBI Taxonomy" id="412755"/>
    <lineage>
        <taxon>unclassified sequences</taxon>
        <taxon>metagenomes</taxon>
        <taxon>ecological metagenomes</taxon>
    </lineage>
</organism>
<dbReference type="Pfam" id="PF13581">
    <property type="entry name" value="HATPase_c_2"/>
    <property type="match status" value="1"/>
</dbReference>
<proteinExistence type="predicted"/>
<feature type="domain" description="Histidine kinase/HSP90-like ATPase" evidence="1">
    <location>
        <begin position="25"/>
        <end position="83"/>
    </location>
</feature>
<sequence length="87" mass="9710">MGRPLFRDPGAKFYKVLELPSQGIKLVKIRKFVEQLAYECGFNETDVFDLKVAVGEACANAIEHGSPHGRKNRIQIACAFENNCLVV</sequence>
<reference evidence="2" key="1">
    <citation type="journal article" date="2015" name="Nature">
        <title>Complex archaea that bridge the gap between prokaryotes and eukaryotes.</title>
        <authorList>
            <person name="Spang A."/>
            <person name="Saw J.H."/>
            <person name="Jorgensen S.L."/>
            <person name="Zaremba-Niedzwiedzka K."/>
            <person name="Martijn J."/>
            <person name="Lind A.E."/>
            <person name="van Eijk R."/>
            <person name="Schleper C."/>
            <person name="Guy L."/>
            <person name="Ettema T.J."/>
        </authorList>
    </citation>
    <scope>NUCLEOTIDE SEQUENCE</scope>
</reference>
<evidence type="ECO:0000259" key="1">
    <source>
        <dbReference type="Pfam" id="PF13581"/>
    </source>
</evidence>
<feature type="non-terminal residue" evidence="2">
    <location>
        <position position="87"/>
    </location>
</feature>
<dbReference type="SUPFAM" id="SSF55874">
    <property type="entry name" value="ATPase domain of HSP90 chaperone/DNA topoisomerase II/histidine kinase"/>
    <property type="match status" value="1"/>
</dbReference>
<accession>A0A0F8YJJ0</accession>
<dbReference type="InterPro" id="IPR003594">
    <property type="entry name" value="HATPase_dom"/>
</dbReference>